<reference evidence="3 4" key="1">
    <citation type="submission" date="2024-04" db="EMBL/GenBank/DDBJ databases">
        <title>Luteolibacter sp. isolated from soil.</title>
        <authorList>
            <person name="An J."/>
        </authorList>
    </citation>
    <scope>NUCLEOTIDE SEQUENCE [LARGE SCALE GENOMIC DNA]</scope>
    <source>
        <strain evidence="3 4">Y139</strain>
    </source>
</reference>
<protein>
    <submittedName>
        <fullName evidence="3">DUF3616 domain-containing protein</fullName>
    </submittedName>
</protein>
<comment type="caution">
    <text evidence="3">The sequence shown here is derived from an EMBL/GenBank/DDBJ whole genome shotgun (WGS) entry which is preliminary data.</text>
</comment>
<sequence>MKANRSARSYLPLALAAVVLTALPAAWARDDAGAQRLEILPQEWQLAGFENSLDLSGIAAATKTQCLVGSDEMFYIQPGVIDAANQRIDSKRPIALPLASTGKKQEIDIEGVAYSSDDHAYYVVGSHGLGKKKGDFQPDRHSIYQVPVDPVTGQVKKEGIRRTSLLPWLEKTPEVKASLKQPLQQNGFNIEGLTWSGGKLWIGLRAPNQDGKGLVLELSPGQLFGGGKPSAMTIHEVSIGKGRGFREIAAVRDGFILLTGNASSEASKKIPISAAPGPDTRFELLYWNGSDTTATNLGRLPQNGGKGEALLVLEDVADHIDLLVIFDGLPGGEPVAVRIHR</sequence>
<keyword evidence="1" id="KW-0732">Signal</keyword>
<evidence type="ECO:0000256" key="1">
    <source>
        <dbReference type="SAM" id="SignalP"/>
    </source>
</evidence>
<feature type="chain" id="PRO_5047299873" evidence="1">
    <location>
        <begin position="29"/>
        <end position="341"/>
    </location>
</feature>
<feature type="domain" description="DUF3616" evidence="2">
    <location>
        <begin position="54"/>
        <end position="135"/>
    </location>
</feature>
<evidence type="ECO:0000313" key="4">
    <source>
        <dbReference type="Proteomes" id="UP001371305"/>
    </source>
</evidence>
<feature type="domain" description="DUF3616" evidence="2">
    <location>
        <begin position="161"/>
        <end position="262"/>
    </location>
</feature>
<dbReference type="Pfam" id="PF12275">
    <property type="entry name" value="DUF3616"/>
    <property type="match status" value="2"/>
</dbReference>
<keyword evidence="4" id="KW-1185">Reference proteome</keyword>
<evidence type="ECO:0000259" key="2">
    <source>
        <dbReference type="Pfam" id="PF12275"/>
    </source>
</evidence>
<gene>
    <name evidence="3" type="ORF">WKV53_22760</name>
</gene>
<accession>A0ABU9B017</accession>
<proteinExistence type="predicted"/>
<dbReference type="Proteomes" id="UP001371305">
    <property type="component" value="Unassembled WGS sequence"/>
</dbReference>
<dbReference type="InterPro" id="IPR022060">
    <property type="entry name" value="DUF3616"/>
</dbReference>
<evidence type="ECO:0000313" key="3">
    <source>
        <dbReference type="EMBL" id="MEK7953354.1"/>
    </source>
</evidence>
<organism evidence="3 4">
    <name type="scientific">Luteolibacter soli</name>
    <dbReference type="NCBI Taxonomy" id="3135280"/>
    <lineage>
        <taxon>Bacteria</taxon>
        <taxon>Pseudomonadati</taxon>
        <taxon>Verrucomicrobiota</taxon>
        <taxon>Verrucomicrobiia</taxon>
        <taxon>Verrucomicrobiales</taxon>
        <taxon>Verrucomicrobiaceae</taxon>
        <taxon>Luteolibacter</taxon>
    </lineage>
</organism>
<feature type="signal peptide" evidence="1">
    <location>
        <begin position="1"/>
        <end position="28"/>
    </location>
</feature>
<dbReference type="EMBL" id="JBBUKT010000011">
    <property type="protein sequence ID" value="MEK7953354.1"/>
    <property type="molecule type" value="Genomic_DNA"/>
</dbReference>
<dbReference type="RefSeq" id="WP_341407120.1">
    <property type="nucleotide sequence ID" value="NZ_JBBUKT010000011.1"/>
</dbReference>
<name>A0ABU9B017_9BACT</name>